<dbReference type="EMBL" id="JACGZW010000020">
    <property type="protein sequence ID" value="MBB1159556.1"/>
    <property type="molecule type" value="Genomic_DNA"/>
</dbReference>
<dbReference type="AlphaFoldDB" id="A0A7W3W640"/>
<feature type="transmembrane region" description="Helical" evidence="1">
    <location>
        <begin position="233"/>
        <end position="250"/>
    </location>
</feature>
<feature type="transmembrane region" description="Helical" evidence="1">
    <location>
        <begin position="144"/>
        <end position="167"/>
    </location>
</feature>
<keyword evidence="1" id="KW-0472">Membrane</keyword>
<dbReference type="InterPro" id="IPR025576">
    <property type="entry name" value="YwiC"/>
</dbReference>
<evidence type="ECO:0000313" key="3">
    <source>
        <dbReference type="Proteomes" id="UP000526734"/>
    </source>
</evidence>
<keyword evidence="1" id="KW-1133">Transmembrane helix</keyword>
<keyword evidence="3" id="KW-1185">Reference proteome</keyword>
<dbReference type="Pfam" id="PF14256">
    <property type="entry name" value="YwiC"/>
    <property type="match status" value="1"/>
</dbReference>
<protein>
    <submittedName>
        <fullName evidence="2">YwiC-like family protein</fullName>
    </submittedName>
</protein>
<dbReference type="RefSeq" id="WP_182896231.1">
    <property type="nucleotide sequence ID" value="NZ_JACGZW010000020.1"/>
</dbReference>
<comment type="caution">
    <text evidence="2">The sequence shown here is derived from an EMBL/GenBank/DDBJ whole genome shotgun (WGS) entry which is preliminary data.</text>
</comment>
<keyword evidence="1" id="KW-0812">Transmembrane</keyword>
<evidence type="ECO:0000313" key="2">
    <source>
        <dbReference type="EMBL" id="MBB1159556.1"/>
    </source>
</evidence>
<reference evidence="2 3" key="1">
    <citation type="submission" date="2020-08" db="EMBL/GenBank/DDBJ databases">
        <title>Amycolatopsis sp. nov. DR6-1 isolated from Dendrobium heterocarpum.</title>
        <authorList>
            <person name="Tedsree N."/>
            <person name="Kuncharoen N."/>
            <person name="Likhitwitayawuid K."/>
            <person name="Tanasupawat S."/>
        </authorList>
    </citation>
    <scope>NUCLEOTIDE SEQUENCE [LARGE SCALE GENOMIC DNA]</scope>
    <source>
        <strain evidence="2 3">DR6-1</strain>
    </source>
</reference>
<accession>A0A7W3W640</accession>
<name>A0A7W3W640_9PSEU</name>
<feature type="transmembrane region" description="Helical" evidence="1">
    <location>
        <begin position="89"/>
        <end position="108"/>
    </location>
</feature>
<feature type="transmembrane region" description="Helical" evidence="1">
    <location>
        <begin position="20"/>
        <end position="44"/>
    </location>
</feature>
<organism evidence="2 3">
    <name type="scientific">Amycolatopsis dendrobii</name>
    <dbReference type="NCBI Taxonomy" id="2760662"/>
    <lineage>
        <taxon>Bacteria</taxon>
        <taxon>Bacillati</taxon>
        <taxon>Actinomycetota</taxon>
        <taxon>Actinomycetes</taxon>
        <taxon>Pseudonocardiales</taxon>
        <taxon>Pseudonocardiaceae</taxon>
        <taxon>Amycolatopsis</taxon>
    </lineage>
</organism>
<dbReference type="Proteomes" id="UP000526734">
    <property type="component" value="Unassembled WGS sequence"/>
</dbReference>
<evidence type="ECO:0000256" key="1">
    <source>
        <dbReference type="SAM" id="Phobius"/>
    </source>
</evidence>
<proteinExistence type="predicted"/>
<gene>
    <name evidence="2" type="ORF">H4281_40975</name>
</gene>
<sequence length="251" mass="26253">MTRRHAPVLPPQHGAWGFLGLPLLLGIAAGGWSCWLIPLAAAWVSAHPAGWAVTGLLTARRPARFRRAALLWAPVCATAGAVVLSARPWLVWALLGYLVLFGVNLGFARAHRERSMANDLVLIAECALMVPVVAGVVAGNAPWAAMTAAPVLAAAALAAVALVGSTLQVKSLIRERANPAYTVAARAFSLAAAFVTAGLAVAAGWWWPAVAFVLLSARSLWRHDPSRRPSRIGLVELAGLVSVAAAGFLTF</sequence>
<feature type="transmembrane region" description="Helical" evidence="1">
    <location>
        <begin position="65"/>
        <end position="83"/>
    </location>
</feature>
<feature type="transmembrane region" description="Helical" evidence="1">
    <location>
        <begin position="120"/>
        <end position="138"/>
    </location>
</feature>
<feature type="transmembrane region" description="Helical" evidence="1">
    <location>
        <begin position="179"/>
        <end position="199"/>
    </location>
</feature>